<gene>
    <name evidence="1" type="ORF">GCM10023321_45310</name>
</gene>
<organism evidence="1 2">
    <name type="scientific">Pseudonocardia eucalypti</name>
    <dbReference type="NCBI Taxonomy" id="648755"/>
    <lineage>
        <taxon>Bacteria</taxon>
        <taxon>Bacillati</taxon>
        <taxon>Actinomycetota</taxon>
        <taxon>Actinomycetes</taxon>
        <taxon>Pseudonocardiales</taxon>
        <taxon>Pseudonocardiaceae</taxon>
        <taxon>Pseudonocardia</taxon>
    </lineage>
</organism>
<dbReference type="NCBIfam" id="TIGR00026">
    <property type="entry name" value="hi_GC_TIGR00026"/>
    <property type="match status" value="1"/>
</dbReference>
<comment type="caution">
    <text evidence="1">The sequence shown here is derived from an EMBL/GenBank/DDBJ whole genome shotgun (WGS) entry which is preliminary data.</text>
</comment>
<protein>
    <submittedName>
        <fullName evidence="1">Nitroreductase family deazaflavin-dependent oxidoreductase</fullName>
    </submittedName>
</protein>
<dbReference type="Gene3D" id="2.30.110.10">
    <property type="entry name" value="Electron Transport, Fmn-binding Protein, Chain A"/>
    <property type="match status" value="1"/>
</dbReference>
<reference evidence="2" key="1">
    <citation type="journal article" date="2019" name="Int. J. Syst. Evol. Microbiol.">
        <title>The Global Catalogue of Microorganisms (GCM) 10K type strain sequencing project: providing services to taxonomists for standard genome sequencing and annotation.</title>
        <authorList>
            <consortium name="The Broad Institute Genomics Platform"/>
            <consortium name="The Broad Institute Genome Sequencing Center for Infectious Disease"/>
            <person name="Wu L."/>
            <person name="Ma J."/>
        </authorList>
    </citation>
    <scope>NUCLEOTIDE SEQUENCE [LARGE SCALE GENOMIC DNA]</scope>
    <source>
        <strain evidence="2">JCM 18303</strain>
    </source>
</reference>
<dbReference type="Proteomes" id="UP001428817">
    <property type="component" value="Unassembled WGS sequence"/>
</dbReference>
<evidence type="ECO:0000313" key="2">
    <source>
        <dbReference type="Proteomes" id="UP001428817"/>
    </source>
</evidence>
<dbReference type="EMBL" id="BAABJP010000024">
    <property type="protein sequence ID" value="GAA5161300.1"/>
    <property type="molecule type" value="Genomic_DNA"/>
</dbReference>
<name>A0ABP9QG99_9PSEU</name>
<dbReference type="RefSeq" id="WP_185060037.1">
    <property type="nucleotide sequence ID" value="NZ_BAABJP010000024.1"/>
</dbReference>
<accession>A0ABP9QG99</accession>
<keyword evidence="2" id="KW-1185">Reference proteome</keyword>
<dbReference type="InterPro" id="IPR012349">
    <property type="entry name" value="Split_barrel_FMN-bd"/>
</dbReference>
<sequence>MNNTESRYVQPGRATAVFNRVIGGLTRAGVSVWGSRILRVRGRKTGEWRTTPVNLLTHDGVRYLVAPRGQTHWVRNLRVQGTGELVVGKRVEPFRATEIADADKAAVLRAYLRRWKFEVGVFFDGVGPDASDEELLRVAPGHPVFRVGPTE</sequence>
<proteinExistence type="predicted"/>
<dbReference type="InterPro" id="IPR004378">
    <property type="entry name" value="F420H2_quin_Rdtase"/>
</dbReference>
<dbReference type="Pfam" id="PF04075">
    <property type="entry name" value="F420H2_quin_red"/>
    <property type="match status" value="1"/>
</dbReference>
<evidence type="ECO:0000313" key="1">
    <source>
        <dbReference type="EMBL" id="GAA5161300.1"/>
    </source>
</evidence>